<dbReference type="PIRSF" id="PIRSF012622">
    <property type="entry name" value="UCP012622"/>
    <property type="match status" value="1"/>
</dbReference>
<sequence length="184" mass="21208">MTSQREIAESMGLPVHPPKVEVFDLAARTNTDSKGRVRTVDEYRLEPFGLYMAREIVDHPKLTYVESWLLPELNLRVSDFRWRPGHERVQDFYLDVVSVERGTRRWRTVDLYLDIVVSATGFAEVLDTDEFVTALRAGLLDEETAQRAMCATHTTVDALARHEYDLASWLRTSGIELDRRTPEP</sequence>
<dbReference type="SUPFAM" id="SSF159234">
    <property type="entry name" value="FomD-like"/>
    <property type="match status" value="1"/>
</dbReference>
<protein>
    <recommendedName>
        <fullName evidence="1">DUF402 domain-containing protein</fullName>
    </recommendedName>
</protein>
<evidence type="ECO:0000313" key="2">
    <source>
        <dbReference type="EMBL" id="NYH78216.1"/>
    </source>
</evidence>
<dbReference type="Pfam" id="PF04167">
    <property type="entry name" value="DUF402"/>
    <property type="match status" value="1"/>
</dbReference>
<accession>A0A852Z3M0</accession>
<dbReference type="Gene3D" id="2.40.380.10">
    <property type="entry name" value="FomD-like"/>
    <property type="match status" value="1"/>
</dbReference>
<reference evidence="2 3" key="1">
    <citation type="submission" date="2020-07" db="EMBL/GenBank/DDBJ databases">
        <title>Genomic Encyclopedia of Type Strains, Phase III (KMG-III): the genomes of soil and plant-associated and newly described type strains.</title>
        <authorList>
            <person name="Whitman W."/>
        </authorList>
    </citation>
    <scope>NUCLEOTIDE SEQUENCE [LARGE SCALE GENOMIC DNA]</scope>
    <source>
        <strain evidence="2 3">CECT 8576</strain>
    </source>
</reference>
<dbReference type="InterPro" id="IPR007295">
    <property type="entry name" value="DUF402"/>
</dbReference>
<proteinExistence type="predicted"/>
<dbReference type="InterPro" id="IPR014465">
    <property type="entry name" value="UCP012622"/>
</dbReference>
<dbReference type="EMBL" id="JACBYW010000002">
    <property type="protein sequence ID" value="NYH78216.1"/>
    <property type="molecule type" value="Genomic_DNA"/>
</dbReference>
<comment type="caution">
    <text evidence="2">The sequence shown here is derived from an EMBL/GenBank/DDBJ whole genome shotgun (WGS) entry which is preliminary data.</text>
</comment>
<evidence type="ECO:0000259" key="1">
    <source>
        <dbReference type="Pfam" id="PF04167"/>
    </source>
</evidence>
<dbReference type="Proteomes" id="UP000548304">
    <property type="component" value="Unassembled WGS sequence"/>
</dbReference>
<feature type="domain" description="DUF402" evidence="1">
    <location>
        <begin position="33"/>
        <end position="164"/>
    </location>
</feature>
<dbReference type="AlphaFoldDB" id="A0A852Z3M0"/>
<evidence type="ECO:0000313" key="3">
    <source>
        <dbReference type="Proteomes" id="UP000548304"/>
    </source>
</evidence>
<name>A0A852Z3M0_9ACTN</name>
<organism evidence="2 3">
    <name type="scientific">Actinopolyspora biskrensis</name>
    <dbReference type="NCBI Taxonomy" id="1470178"/>
    <lineage>
        <taxon>Bacteria</taxon>
        <taxon>Bacillati</taxon>
        <taxon>Actinomycetota</taxon>
        <taxon>Actinomycetes</taxon>
        <taxon>Actinopolysporales</taxon>
        <taxon>Actinopolysporaceae</taxon>
        <taxon>Actinopolyspora</taxon>
    </lineage>
</organism>
<keyword evidence="3" id="KW-1185">Reference proteome</keyword>
<gene>
    <name evidence="2" type="ORF">FHR84_001538</name>
</gene>
<dbReference type="InterPro" id="IPR035930">
    <property type="entry name" value="FomD-like_sf"/>
</dbReference>